<accession>A0A2N5T8Y1</accession>
<dbReference type="Proteomes" id="UP000235388">
    <property type="component" value="Unassembled WGS sequence"/>
</dbReference>
<sequence length="412" mass="47014">MCFALALLATTLASFGGHLPRYAPALEDPIDDLVAAWLSEPEHPTGFAPTTFNGRVWDPTVISHKYTDGLLTPASPGHPLTSMSLRDLHPDEFTSDDLFAVLPPNHQAGVTPPDELMWEGDGYQLHDNQPSEPQRLELRDDLPYRGNLATSVQAGHSYHPSSSYGQVREIEHSLHTMFWPPNELETQTLSNPPKSQESRISKHAKIIKYLSKLRRVCQQYHSEPPYRRYFSSTTDFAIPLLRKHKNEFLKQLNHVRSASKQSSSRVLHPSLPYAMYIIEGKSPVVEMISKPRGYRPTVEVLMSHYRNLIVFMHKLYEESLDKLKLSTATQVTHQEKMLTWFYQEFFHPSPTNSPLPVMGIIEGTHVNNLSVGPVQAKLIEYFSRPEEDLEHLPITATWILDEFHKKHTSKLI</sequence>
<evidence type="ECO:0000313" key="2">
    <source>
        <dbReference type="EMBL" id="PLW21964.1"/>
    </source>
</evidence>
<dbReference type="OrthoDB" id="2507350at2759"/>
<name>A0A2N5T8Y1_9BASI</name>
<dbReference type="AlphaFoldDB" id="A0A2N5T8Y1"/>
<gene>
    <name evidence="2" type="ORF">PCANC_04350</name>
</gene>
<feature type="signal peptide" evidence="1">
    <location>
        <begin position="1"/>
        <end position="16"/>
    </location>
</feature>
<dbReference type="EMBL" id="PGCJ01000778">
    <property type="protein sequence ID" value="PLW21964.1"/>
    <property type="molecule type" value="Genomic_DNA"/>
</dbReference>
<evidence type="ECO:0000313" key="3">
    <source>
        <dbReference type="Proteomes" id="UP000235388"/>
    </source>
</evidence>
<proteinExistence type="predicted"/>
<keyword evidence="1" id="KW-0732">Signal</keyword>
<organism evidence="2 3">
    <name type="scientific">Puccinia coronata f. sp. avenae</name>
    <dbReference type="NCBI Taxonomy" id="200324"/>
    <lineage>
        <taxon>Eukaryota</taxon>
        <taxon>Fungi</taxon>
        <taxon>Dikarya</taxon>
        <taxon>Basidiomycota</taxon>
        <taxon>Pucciniomycotina</taxon>
        <taxon>Pucciniomycetes</taxon>
        <taxon>Pucciniales</taxon>
        <taxon>Pucciniaceae</taxon>
        <taxon>Puccinia</taxon>
    </lineage>
</organism>
<feature type="chain" id="PRO_5014639653" evidence="1">
    <location>
        <begin position="17"/>
        <end position="412"/>
    </location>
</feature>
<reference evidence="2 3" key="1">
    <citation type="submission" date="2017-11" db="EMBL/GenBank/DDBJ databases">
        <title>De novo assembly and phasing of dikaryotic genomes from two isolates of Puccinia coronata f. sp. avenae, the causal agent of oat crown rust.</title>
        <authorList>
            <person name="Miller M.E."/>
            <person name="Zhang Y."/>
            <person name="Omidvar V."/>
            <person name="Sperschneider J."/>
            <person name="Schwessinger B."/>
            <person name="Raley C."/>
            <person name="Palmer J.M."/>
            <person name="Garnica D."/>
            <person name="Upadhyaya N."/>
            <person name="Rathjen J."/>
            <person name="Taylor J.M."/>
            <person name="Park R.F."/>
            <person name="Dodds P.N."/>
            <person name="Hirsch C.D."/>
            <person name="Kianian S.F."/>
            <person name="Figueroa M."/>
        </authorList>
    </citation>
    <scope>NUCLEOTIDE SEQUENCE [LARGE SCALE GENOMIC DNA]</scope>
    <source>
        <strain evidence="2">12NC29</strain>
    </source>
</reference>
<keyword evidence="3" id="KW-1185">Reference proteome</keyword>
<comment type="caution">
    <text evidence="2">The sequence shown here is derived from an EMBL/GenBank/DDBJ whole genome shotgun (WGS) entry which is preliminary data.</text>
</comment>
<protein>
    <submittedName>
        <fullName evidence="2">Uncharacterized protein</fullName>
    </submittedName>
</protein>
<evidence type="ECO:0000256" key="1">
    <source>
        <dbReference type="SAM" id="SignalP"/>
    </source>
</evidence>